<gene>
    <name evidence="1" type="ORF">Strain138_001456</name>
    <name evidence="2" type="ORF">Strain318_001456</name>
</gene>
<accession>A0AA49JZT4</accession>
<accession>A0AA49JU86</accession>
<evidence type="ECO:0000313" key="2">
    <source>
        <dbReference type="EMBL" id="WKW15084.1"/>
    </source>
</evidence>
<dbReference type="EMBL" id="CP130612">
    <property type="protein sequence ID" value="WKW12175.1"/>
    <property type="molecule type" value="Genomic_DNA"/>
</dbReference>
<reference evidence="1" key="1">
    <citation type="submission" date="2023-07" db="EMBL/GenBank/DDBJ databases">
        <authorList>
            <person name="Haufschild T."/>
            <person name="Kallscheuer N."/>
            <person name="Hammer J."/>
            <person name="Kohn T."/>
            <person name="Kabuu M."/>
            <person name="Jogler M."/>
            <person name="Wohfarth N."/>
            <person name="Heuer A."/>
            <person name="Rohde M."/>
            <person name="van Teeseling M.C.F."/>
            <person name="Jogler C."/>
        </authorList>
    </citation>
    <scope>NUCLEOTIDE SEQUENCE</scope>
    <source>
        <strain evidence="1">Strain 138</strain>
        <strain evidence="2">Strain 318</strain>
    </source>
</reference>
<dbReference type="Proteomes" id="UP001229955">
    <property type="component" value="Chromosome"/>
</dbReference>
<dbReference type="RefSeq" id="WP_367887847.1">
    <property type="nucleotide sequence ID" value="NZ_CP130612.1"/>
</dbReference>
<name>A0AA49JU86_9BACT</name>
<organism evidence="1">
    <name type="scientific">Pseudogemmatithrix spongiicola</name>
    <dbReference type="NCBI Taxonomy" id="3062599"/>
    <lineage>
        <taxon>Bacteria</taxon>
        <taxon>Pseudomonadati</taxon>
        <taxon>Gemmatimonadota</taxon>
        <taxon>Gemmatimonadia</taxon>
        <taxon>Gemmatimonadales</taxon>
        <taxon>Gemmatimonadaceae</taxon>
        <taxon>Pseudogemmatithrix</taxon>
    </lineage>
</organism>
<sequence>MSTALQVPIVIGCDTDPDRESFVGPLPSERLVWRGMLEGIPALKRAVADLRDDAGAPPRFTWLVRADEQVRDLHGDYAWCLQAHGDFLRGLAAEGDALGWHPHFWRLDRQTHRWYQEVEDEAWQLKVLREAHAALARAGLTPASVRMGWTYHTSATFNTLDQLGIRLEFSPFPGLRSYSGRPATRDENQFDWSSTPTQSFHASQRDCRVPARAGEPACRMLTLPCWVATHPFWGLAAGAQMARKTGDLGLLWAALRRPSYVINVTAKPSLFAPMIRGVGRAIAAARAGHRPAPAFATYFHPDELIPNRSTMYALAHVRENLVALLDCIRRAGASPQFATADHYADHWGAEVRVTA</sequence>
<evidence type="ECO:0000313" key="1">
    <source>
        <dbReference type="EMBL" id="WKW12175.1"/>
    </source>
</evidence>
<proteinExistence type="predicted"/>
<dbReference type="KEGG" id="pspc:Strain318_001456"/>
<dbReference type="AlphaFoldDB" id="A0AA49JU86"/>
<keyword evidence="3" id="KW-1185">Reference proteome</keyword>
<dbReference type="Gene3D" id="3.20.20.370">
    <property type="entry name" value="Glycoside hydrolase/deacetylase"/>
    <property type="match status" value="1"/>
</dbReference>
<evidence type="ECO:0000313" key="3">
    <source>
        <dbReference type="Proteomes" id="UP001229955"/>
    </source>
</evidence>
<protein>
    <submittedName>
        <fullName evidence="1">Uncharacterized protein</fullName>
    </submittedName>
</protein>
<dbReference type="EMBL" id="CP130613">
    <property type="protein sequence ID" value="WKW15084.1"/>
    <property type="molecule type" value="Genomic_DNA"/>
</dbReference>